<dbReference type="RefSeq" id="WP_208895916.1">
    <property type="nucleotide sequence ID" value="NZ_CAXTZU010000009.1"/>
</dbReference>
<dbReference type="AlphaFoldDB" id="A0A173YAR7"/>
<accession>A0A173YAR7</accession>
<name>A0A173YAR7_9FIRM</name>
<sequence length="220" mass="25312">MRRMENDLLFFHELIGNCSVEKDSKIYTISPKFGKGTMQSFEVMPGAEIVYSNVHITTPIQKNIQCKDRFIEVTYCFHGRVNMLFSNQPEMVMSDHYISVFNGASHLKSCDFGEEPFVGVSVVAYLPQIINSLNIMLGTIAFDEDMDFQGLFTAGGCFIAPAKKSVEHIFTELLLLPEQYRNYLMRIKVMELLLYLVGKMEYRTDFGISLFCKEEMNRNE</sequence>
<proteinExistence type="predicted"/>
<dbReference type="Proteomes" id="UP000095645">
    <property type="component" value="Unassembled WGS sequence"/>
</dbReference>
<gene>
    <name evidence="1" type="ORF">ERS852476_00600</name>
</gene>
<organism evidence="1 2">
    <name type="scientific">Blautia obeum</name>
    <dbReference type="NCBI Taxonomy" id="40520"/>
    <lineage>
        <taxon>Bacteria</taxon>
        <taxon>Bacillati</taxon>
        <taxon>Bacillota</taxon>
        <taxon>Clostridia</taxon>
        <taxon>Lachnospirales</taxon>
        <taxon>Lachnospiraceae</taxon>
        <taxon>Blautia</taxon>
    </lineage>
</organism>
<reference evidence="1 2" key="1">
    <citation type="submission" date="2015-09" db="EMBL/GenBank/DDBJ databases">
        <authorList>
            <consortium name="Pathogen Informatics"/>
        </authorList>
    </citation>
    <scope>NUCLEOTIDE SEQUENCE [LARGE SCALE GENOMIC DNA]</scope>
    <source>
        <strain evidence="1 2">2789STDY5834861</strain>
    </source>
</reference>
<protein>
    <recommendedName>
        <fullName evidence="3">AraC family transcriptional regulator</fullName>
    </recommendedName>
</protein>
<evidence type="ECO:0008006" key="3">
    <source>
        <dbReference type="Google" id="ProtNLM"/>
    </source>
</evidence>
<evidence type="ECO:0000313" key="2">
    <source>
        <dbReference type="Proteomes" id="UP000095645"/>
    </source>
</evidence>
<dbReference type="EMBL" id="CYZP01000004">
    <property type="protein sequence ID" value="CUN61232.1"/>
    <property type="molecule type" value="Genomic_DNA"/>
</dbReference>
<evidence type="ECO:0000313" key="1">
    <source>
        <dbReference type="EMBL" id="CUN61232.1"/>
    </source>
</evidence>